<organism evidence="3">
    <name type="scientific">Jonesiaceae bacterium BS-20</name>
    <dbReference type="NCBI Taxonomy" id="3120821"/>
    <lineage>
        <taxon>Bacteria</taxon>
        <taxon>Bacillati</taxon>
        <taxon>Actinomycetota</taxon>
        <taxon>Actinomycetes</taxon>
        <taxon>Micrococcales</taxon>
        <taxon>Jonesiaceae</taxon>
    </lineage>
</organism>
<keyword evidence="3" id="KW-0378">Hydrolase</keyword>
<feature type="transmembrane region" description="Helical" evidence="1">
    <location>
        <begin position="61"/>
        <end position="80"/>
    </location>
</feature>
<dbReference type="GO" id="GO:0006508">
    <property type="term" value="P:proteolysis"/>
    <property type="evidence" value="ECO:0007669"/>
    <property type="project" value="UniProtKB-KW"/>
</dbReference>
<feature type="transmembrane region" description="Helical" evidence="1">
    <location>
        <begin position="20"/>
        <end position="41"/>
    </location>
</feature>
<accession>A0AAU7E020</accession>
<feature type="transmembrane region" description="Helical" evidence="1">
    <location>
        <begin position="172"/>
        <end position="194"/>
    </location>
</feature>
<evidence type="ECO:0000313" key="3">
    <source>
        <dbReference type="EMBL" id="XBH22818.1"/>
    </source>
</evidence>
<keyword evidence="3" id="KW-0645">Protease</keyword>
<evidence type="ECO:0000256" key="1">
    <source>
        <dbReference type="SAM" id="Phobius"/>
    </source>
</evidence>
<reference evidence="3" key="1">
    <citation type="submission" date="2024-02" db="EMBL/GenBank/DDBJ databases">
        <title>Tomenella chthoni gen. nov. sp. nov., a member of the family Jonesiaceae isolated from bat guano.</title>
        <authorList>
            <person name="Miller S.L."/>
            <person name="King J."/>
            <person name="Sankaranarayanan K."/>
            <person name="Lawson P.A."/>
        </authorList>
    </citation>
    <scope>NUCLEOTIDE SEQUENCE</scope>
    <source>
        <strain evidence="3">BS-20</strain>
    </source>
</reference>
<feature type="domain" description="CAAX prenyl protease 2/Lysostaphin resistance protein A-like" evidence="2">
    <location>
        <begin position="100"/>
        <end position="184"/>
    </location>
</feature>
<name>A0AAU7E020_9MICO</name>
<dbReference type="Pfam" id="PF02517">
    <property type="entry name" value="Rce1-like"/>
    <property type="match status" value="1"/>
</dbReference>
<feature type="transmembrane region" description="Helical" evidence="1">
    <location>
        <begin position="92"/>
        <end position="113"/>
    </location>
</feature>
<evidence type="ECO:0000259" key="2">
    <source>
        <dbReference type="Pfam" id="PF02517"/>
    </source>
</evidence>
<dbReference type="InterPro" id="IPR003675">
    <property type="entry name" value="Rce1/LyrA-like_dom"/>
</dbReference>
<dbReference type="AlphaFoldDB" id="A0AAU7E020"/>
<gene>
    <name evidence="3" type="ORF">V5R04_06280</name>
</gene>
<dbReference type="EMBL" id="CP146203">
    <property type="protein sequence ID" value="XBH22818.1"/>
    <property type="molecule type" value="Genomic_DNA"/>
</dbReference>
<proteinExistence type="predicted"/>
<dbReference type="GO" id="GO:0004175">
    <property type="term" value="F:endopeptidase activity"/>
    <property type="evidence" value="ECO:0007669"/>
    <property type="project" value="UniProtKB-ARBA"/>
</dbReference>
<feature type="transmembrane region" description="Helical" evidence="1">
    <location>
        <begin position="133"/>
        <end position="160"/>
    </location>
</feature>
<keyword evidence="1" id="KW-0472">Membrane</keyword>
<keyword evidence="1" id="KW-1133">Transmembrane helix</keyword>
<protein>
    <submittedName>
        <fullName evidence="3">CPBP family glutamic-type intramembrane protease</fullName>
        <ecNumber evidence="3">3.4.-.-</ecNumber>
    </submittedName>
</protein>
<keyword evidence="1" id="KW-0812">Transmembrane</keyword>
<dbReference type="GO" id="GO:0080120">
    <property type="term" value="P:CAAX-box protein maturation"/>
    <property type="evidence" value="ECO:0007669"/>
    <property type="project" value="UniProtKB-ARBA"/>
</dbReference>
<sequence length="196" mass="20389">MPRTRLLHKTFAENLDSSRVSELALLVAAVWAVGGMIVLGLLRGLPRAGDANVPGHQVRNVVLLAAVLCFGSLAGAFIFYDSPVLGDAIQSATSTTAGSRLLVLGVALITGAAEENFFRVGLHRLLPKKYAPYIATVAYVIATGATGNAALVVMAAVLGMTSSIALQLTGRAVVPILIHAAWTLTMVGLFPLLITS</sequence>
<dbReference type="EC" id="3.4.-.-" evidence="3"/>